<dbReference type="GO" id="GO:0005667">
    <property type="term" value="C:transcription regulator complex"/>
    <property type="evidence" value="ECO:0007669"/>
    <property type="project" value="TreeGrafter"/>
</dbReference>
<keyword evidence="7" id="KW-0238">DNA-binding</keyword>
<dbReference type="PROSITE" id="PS50157">
    <property type="entry name" value="ZINC_FINGER_C2H2_2"/>
    <property type="match status" value="1"/>
</dbReference>
<evidence type="ECO:0000256" key="3">
    <source>
        <dbReference type="ARBA" id="ARBA00022723"/>
    </source>
</evidence>
<dbReference type="GO" id="GO:0006357">
    <property type="term" value="P:regulation of transcription by RNA polymerase II"/>
    <property type="evidence" value="ECO:0007669"/>
    <property type="project" value="TreeGrafter"/>
</dbReference>
<dbReference type="InterPro" id="IPR000949">
    <property type="entry name" value="ELM2_dom"/>
</dbReference>
<evidence type="ECO:0000256" key="8">
    <source>
        <dbReference type="ARBA" id="ARBA00023163"/>
    </source>
</evidence>
<feature type="domain" description="ELM2" evidence="13">
    <location>
        <begin position="159"/>
        <end position="252"/>
    </location>
</feature>
<dbReference type="PANTHER" id="PTHR16089">
    <property type="entry name" value="REST COREPRESSOR COREST PROTEIN-RELATED"/>
    <property type="match status" value="1"/>
</dbReference>
<feature type="compositionally biased region" description="Low complexity" evidence="11">
    <location>
        <begin position="512"/>
        <end position="523"/>
    </location>
</feature>
<comment type="subcellular location">
    <subcellularLocation>
        <location evidence="1">Nucleus</location>
    </subcellularLocation>
</comment>
<evidence type="ECO:0000256" key="10">
    <source>
        <dbReference type="PROSITE-ProRule" id="PRU00042"/>
    </source>
</evidence>
<dbReference type="GO" id="GO:0000118">
    <property type="term" value="C:histone deacetylase complex"/>
    <property type="evidence" value="ECO:0007669"/>
    <property type="project" value="TreeGrafter"/>
</dbReference>
<feature type="domain" description="C2H2-type" evidence="12">
    <location>
        <begin position="408"/>
        <end position="435"/>
    </location>
</feature>
<keyword evidence="6" id="KW-0805">Transcription regulation</keyword>
<accession>A0A0N5CMG8</accession>
<dbReference type="PANTHER" id="PTHR16089:SF40">
    <property type="entry name" value="SUPPRESSOR OF ACTIVATED EGL-4 PROTEIN 1"/>
    <property type="match status" value="1"/>
</dbReference>
<keyword evidence="3" id="KW-0479">Metal-binding</keyword>
<evidence type="ECO:0000259" key="13">
    <source>
        <dbReference type="PROSITE" id="PS51156"/>
    </source>
</evidence>
<dbReference type="InterPro" id="IPR013087">
    <property type="entry name" value="Znf_C2H2_type"/>
</dbReference>
<organism evidence="17">
    <name type="scientific">Thelazia callipaeda</name>
    <name type="common">Oriental eyeworm</name>
    <name type="synonym">Parasitic nematode</name>
    <dbReference type="NCBI Taxonomy" id="103827"/>
    <lineage>
        <taxon>Eukaryota</taxon>
        <taxon>Metazoa</taxon>
        <taxon>Ecdysozoa</taxon>
        <taxon>Nematoda</taxon>
        <taxon>Chromadorea</taxon>
        <taxon>Rhabditida</taxon>
        <taxon>Spirurina</taxon>
        <taxon>Spiruromorpha</taxon>
        <taxon>Thelazioidea</taxon>
        <taxon>Thelaziidae</taxon>
        <taxon>Thelazia</taxon>
    </lineage>
</organism>
<dbReference type="Pfam" id="PF00249">
    <property type="entry name" value="Myb_DNA-binding"/>
    <property type="match status" value="1"/>
</dbReference>
<keyword evidence="16" id="KW-1185">Reference proteome</keyword>
<dbReference type="Gene3D" id="1.10.10.60">
    <property type="entry name" value="Homeodomain-like"/>
    <property type="match status" value="1"/>
</dbReference>
<evidence type="ECO:0000256" key="6">
    <source>
        <dbReference type="ARBA" id="ARBA00023015"/>
    </source>
</evidence>
<keyword evidence="9" id="KW-0539">Nucleus</keyword>
<evidence type="ECO:0000256" key="2">
    <source>
        <dbReference type="ARBA" id="ARBA00022491"/>
    </source>
</evidence>
<feature type="domain" description="SANT" evidence="14">
    <location>
        <begin position="268"/>
        <end position="319"/>
    </location>
</feature>
<gene>
    <name evidence="15" type="ORF">TCLT_LOCUS1350</name>
</gene>
<dbReference type="GO" id="GO:0003714">
    <property type="term" value="F:transcription corepressor activity"/>
    <property type="evidence" value="ECO:0007669"/>
    <property type="project" value="TreeGrafter"/>
</dbReference>
<evidence type="ECO:0000256" key="7">
    <source>
        <dbReference type="ARBA" id="ARBA00023125"/>
    </source>
</evidence>
<protein>
    <submittedName>
        <fullName evidence="17">C2H2-type domain-containing protein</fullName>
    </submittedName>
</protein>
<dbReference type="PROSITE" id="PS00028">
    <property type="entry name" value="ZINC_FINGER_C2H2_1"/>
    <property type="match status" value="1"/>
</dbReference>
<dbReference type="Proteomes" id="UP000276776">
    <property type="component" value="Unassembled WGS sequence"/>
</dbReference>
<dbReference type="PROSITE" id="PS51293">
    <property type="entry name" value="SANT"/>
    <property type="match status" value="1"/>
</dbReference>
<dbReference type="GO" id="GO:0008270">
    <property type="term" value="F:zinc ion binding"/>
    <property type="evidence" value="ECO:0007669"/>
    <property type="project" value="UniProtKB-KW"/>
</dbReference>
<keyword evidence="5" id="KW-0862">Zinc</keyword>
<keyword evidence="4 10" id="KW-0863">Zinc-finger</keyword>
<dbReference type="FunFam" id="1.10.10.60:FF:000012">
    <property type="entry name" value="Metastasis-associated 1 family, member 3"/>
    <property type="match status" value="1"/>
</dbReference>
<feature type="compositionally biased region" description="Basic residues" evidence="11">
    <location>
        <begin position="487"/>
        <end position="509"/>
    </location>
</feature>
<proteinExistence type="predicted"/>
<evidence type="ECO:0000256" key="9">
    <source>
        <dbReference type="ARBA" id="ARBA00023242"/>
    </source>
</evidence>
<keyword evidence="2" id="KW-0678">Repressor</keyword>
<feature type="region of interest" description="Disordered" evidence="11">
    <location>
        <begin position="484"/>
        <end position="524"/>
    </location>
</feature>
<dbReference type="SUPFAM" id="SSF57667">
    <property type="entry name" value="beta-beta-alpha zinc fingers"/>
    <property type="match status" value="1"/>
</dbReference>
<reference evidence="17" key="1">
    <citation type="submission" date="2017-02" db="UniProtKB">
        <authorList>
            <consortium name="WormBaseParasite"/>
        </authorList>
    </citation>
    <scope>IDENTIFICATION</scope>
</reference>
<evidence type="ECO:0000256" key="11">
    <source>
        <dbReference type="SAM" id="MobiDB-lite"/>
    </source>
</evidence>
<dbReference type="WBParaSite" id="TCLT_0000134901-mRNA-1">
    <property type="protein sequence ID" value="TCLT_0000134901-mRNA-1"/>
    <property type="gene ID" value="TCLT_0000134901"/>
</dbReference>
<dbReference type="InterPro" id="IPR001005">
    <property type="entry name" value="SANT/Myb"/>
</dbReference>
<dbReference type="InterPro" id="IPR009057">
    <property type="entry name" value="Homeodomain-like_sf"/>
</dbReference>
<dbReference type="EMBL" id="UYYF01000165">
    <property type="protein sequence ID" value="VDM96744.1"/>
    <property type="molecule type" value="Genomic_DNA"/>
</dbReference>
<dbReference type="SMART" id="SM00355">
    <property type="entry name" value="ZnF_C2H2"/>
    <property type="match status" value="1"/>
</dbReference>
<evidence type="ECO:0000256" key="1">
    <source>
        <dbReference type="ARBA" id="ARBA00004123"/>
    </source>
</evidence>
<evidence type="ECO:0000259" key="14">
    <source>
        <dbReference type="PROSITE" id="PS51293"/>
    </source>
</evidence>
<dbReference type="Gene3D" id="3.30.160.60">
    <property type="entry name" value="Classic Zinc Finger"/>
    <property type="match status" value="1"/>
</dbReference>
<dbReference type="SMART" id="SM00717">
    <property type="entry name" value="SANT"/>
    <property type="match status" value="1"/>
</dbReference>
<dbReference type="SUPFAM" id="SSF46689">
    <property type="entry name" value="Homeodomain-like"/>
    <property type="match status" value="1"/>
</dbReference>
<dbReference type="InterPro" id="IPR051066">
    <property type="entry name" value="Trans_reg/Corepressor"/>
</dbReference>
<evidence type="ECO:0000313" key="17">
    <source>
        <dbReference type="WBParaSite" id="TCLT_0000134901-mRNA-1"/>
    </source>
</evidence>
<evidence type="ECO:0000259" key="12">
    <source>
        <dbReference type="PROSITE" id="PS50157"/>
    </source>
</evidence>
<dbReference type="STRING" id="103827.A0A0N5CMG8"/>
<sequence length="609" mass="70138">MQASSNENGTKNNYNNNYNSSKLSNISISPKRFSSQLRSPRYFELVPNVKYPAPYTPAPMLSPMRRGSGLFWKISQTSCARVIFTAYIVNDYFYLIIKINSRWIQKPVRKNGLCYSSHVFAVSLFHVFPIHKKIAKQYCEACYYFVLVQKSDCLLDNNRHINCGRDYQAKVKKWADRAITDEERDSIPDRDDAVFNCNIIDHLDDSAGMAYELLAHSKAVPRPGRNRELALHLLMENKGNIQEAVLDLMRLDTLDWSQYPIIYNSTYTDTSSWTPEEINFFQDAIYKSEKDFHQVAMDLGNKTVKQCVEFYYMWKKACPDDYRKLRNLRRKRQLLEMQQLVCQFYINYSDLNAASSSSSSPQADSKHSMMQFARPMQSSILCPWTMENDTVHRTPTKKGAQPAADGYFHCRLCDKYFEKVKSLNAHMKSHAMKARADAEAAQSQLNLLQRTVSSSNSDSLNNFSSKTKLTKACSSADFDSVSLTHHQNSHLRQHQHQQQQHHHHHHHHHQEQQQQQQQQHQEQVINREQLQTTIDKSYIPDGTTFSQDLFVQTAGHHQLAQTSLMPSPLGLATHQALNQSLTAASVLSQFPPVQALQFLNNIQHPAITH</sequence>
<reference evidence="15 16" key="2">
    <citation type="submission" date="2018-11" db="EMBL/GenBank/DDBJ databases">
        <authorList>
            <consortium name="Pathogen Informatics"/>
        </authorList>
    </citation>
    <scope>NUCLEOTIDE SEQUENCE [LARGE SCALE GENOMIC DNA]</scope>
</reference>
<evidence type="ECO:0000256" key="4">
    <source>
        <dbReference type="ARBA" id="ARBA00022771"/>
    </source>
</evidence>
<name>A0A0N5CMG8_THECL</name>
<dbReference type="InterPro" id="IPR017884">
    <property type="entry name" value="SANT_dom"/>
</dbReference>
<dbReference type="AlphaFoldDB" id="A0A0N5CMG8"/>
<evidence type="ECO:0000256" key="5">
    <source>
        <dbReference type="ARBA" id="ARBA00022833"/>
    </source>
</evidence>
<evidence type="ECO:0000313" key="16">
    <source>
        <dbReference type="Proteomes" id="UP000276776"/>
    </source>
</evidence>
<keyword evidence="8" id="KW-0804">Transcription</keyword>
<dbReference type="OrthoDB" id="10258692at2759"/>
<dbReference type="PROSITE" id="PS51156">
    <property type="entry name" value="ELM2"/>
    <property type="match status" value="1"/>
</dbReference>
<dbReference type="OMA" id="HINCGRD"/>
<dbReference type="InterPro" id="IPR036236">
    <property type="entry name" value="Znf_C2H2_sf"/>
</dbReference>
<evidence type="ECO:0000313" key="15">
    <source>
        <dbReference type="EMBL" id="VDM96744.1"/>
    </source>
</evidence>
<dbReference type="GO" id="GO:0003677">
    <property type="term" value="F:DNA binding"/>
    <property type="evidence" value="ECO:0007669"/>
    <property type="project" value="UniProtKB-KW"/>
</dbReference>